<evidence type="ECO:0000313" key="2">
    <source>
        <dbReference type="EMBL" id="GHF87781.1"/>
    </source>
</evidence>
<dbReference type="InterPro" id="IPR010879">
    <property type="entry name" value="DUF1508"/>
</dbReference>
<comment type="caution">
    <text evidence="2">The sequence shown here is derived from an EMBL/GenBank/DDBJ whole genome shotgun (WGS) entry which is preliminary data.</text>
</comment>
<dbReference type="Gene3D" id="2.30.29.80">
    <property type="match status" value="1"/>
</dbReference>
<dbReference type="InterPro" id="IPR036913">
    <property type="entry name" value="YegP-like_sf"/>
</dbReference>
<dbReference type="AlphaFoldDB" id="A0A919BFM4"/>
<protein>
    <recommendedName>
        <fullName evidence="1">DUF1508 domain-containing protein</fullName>
    </recommendedName>
</protein>
<dbReference type="Proteomes" id="UP000632849">
    <property type="component" value="Unassembled WGS sequence"/>
</dbReference>
<keyword evidence="3" id="KW-1185">Reference proteome</keyword>
<sequence length="123" mass="13181">MTKDTGVSGTRCLVDVRADGRYGWRLVAQNGRVVARSGQCFTDHAACRTAFAALCAEHATMGGGVQHTAGGNGWVWLLRDAEGHTAALSGRAYERHSTCRSAYDRFRSLLAAEAAHWASTALL</sequence>
<name>A0A919BFM4_STRFL</name>
<feature type="domain" description="DUF1508" evidence="1">
    <location>
        <begin position="19"/>
        <end position="50"/>
    </location>
</feature>
<dbReference type="EMBL" id="BNBE01000001">
    <property type="protein sequence ID" value="GHF87781.1"/>
    <property type="molecule type" value="Genomic_DNA"/>
</dbReference>
<organism evidence="2 3">
    <name type="scientific">Streptomyces filamentosus</name>
    <name type="common">Streptomyces roseosporus</name>
    <dbReference type="NCBI Taxonomy" id="67294"/>
    <lineage>
        <taxon>Bacteria</taxon>
        <taxon>Bacillati</taxon>
        <taxon>Actinomycetota</taxon>
        <taxon>Actinomycetes</taxon>
        <taxon>Kitasatosporales</taxon>
        <taxon>Streptomycetaceae</taxon>
        <taxon>Streptomyces</taxon>
    </lineage>
</organism>
<accession>A0A919BFM4</accession>
<evidence type="ECO:0000313" key="3">
    <source>
        <dbReference type="Proteomes" id="UP000632849"/>
    </source>
</evidence>
<evidence type="ECO:0000259" key="1">
    <source>
        <dbReference type="Pfam" id="PF07411"/>
    </source>
</evidence>
<proteinExistence type="predicted"/>
<reference evidence="2" key="2">
    <citation type="submission" date="2020-09" db="EMBL/GenBank/DDBJ databases">
        <authorList>
            <person name="Sun Q."/>
            <person name="Ohkuma M."/>
        </authorList>
    </citation>
    <scope>NUCLEOTIDE SEQUENCE</scope>
    <source>
        <strain evidence="2">JCM 4122</strain>
    </source>
</reference>
<gene>
    <name evidence="2" type="ORF">GCM10017667_15540</name>
</gene>
<dbReference type="SUPFAM" id="SSF160113">
    <property type="entry name" value="YegP-like"/>
    <property type="match status" value="1"/>
</dbReference>
<dbReference type="Pfam" id="PF07411">
    <property type="entry name" value="DUF1508"/>
    <property type="match status" value="1"/>
</dbReference>
<reference evidence="2" key="1">
    <citation type="journal article" date="2014" name="Int. J. Syst. Evol. Microbiol.">
        <title>Complete genome sequence of Corynebacterium casei LMG S-19264T (=DSM 44701T), isolated from a smear-ripened cheese.</title>
        <authorList>
            <consortium name="US DOE Joint Genome Institute (JGI-PGF)"/>
            <person name="Walter F."/>
            <person name="Albersmeier A."/>
            <person name="Kalinowski J."/>
            <person name="Ruckert C."/>
        </authorList>
    </citation>
    <scope>NUCLEOTIDE SEQUENCE</scope>
    <source>
        <strain evidence="2">JCM 4122</strain>
    </source>
</reference>